<dbReference type="VEuPathDB" id="FungiDB:yc1106_05507"/>
<feature type="compositionally biased region" description="Polar residues" evidence="1">
    <location>
        <begin position="78"/>
        <end position="92"/>
    </location>
</feature>
<feature type="region of interest" description="Disordered" evidence="1">
    <location>
        <begin position="180"/>
        <end position="216"/>
    </location>
</feature>
<feature type="region of interest" description="Disordered" evidence="1">
    <location>
        <begin position="78"/>
        <end position="120"/>
    </location>
</feature>
<dbReference type="Proteomes" id="UP001056012">
    <property type="component" value="Chromosome 4"/>
</dbReference>
<name>A0A9Q9DS43_CURCL</name>
<evidence type="ECO:0000313" key="3">
    <source>
        <dbReference type="Proteomes" id="UP001056012"/>
    </source>
</evidence>
<feature type="compositionally biased region" description="Basic and acidic residues" evidence="1">
    <location>
        <begin position="96"/>
        <end position="112"/>
    </location>
</feature>
<sequence length="404" mass="44968">MSQPSFSFGTATEDEFLPPLDQEQLSQADFQELFGSGIPEEDFFSVSTGNSFDGSSLEYDDVSTAPIDSVSSSAISTPNFSNYSFGQNSPAYSNPRLDKPHTRPFEPQRAHEQSTPQQTLSYRPRHTRQYTNHVHHYATPLPQPGLRRRSLSHSDVDRIATSARMPNPTFVRLQAPRCRTPTHEELRRGELSSHCRSNSFEPRGRSKQPTSSPYSLHSGPFICGMLPTPIGTPLNEVEDKNSDINTLHYHHNMTATGVAFPPFSGDPVFRQMSRPEELARSKQIIEIGALAVTNQAKIDPRLEPCDPIPNRDLVLKKLVDIEEHVKKAGGAKALDSCKTIRKVLTGKTQCEGEMDAVSAVLNNDVDASKNVTTETYSEMFDGHDENEIMDTLMKQHATRDISVV</sequence>
<evidence type="ECO:0000313" key="2">
    <source>
        <dbReference type="EMBL" id="USP78233.1"/>
    </source>
</evidence>
<keyword evidence="3" id="KW-1185">Reference proteome</keyword>
<dbReference type="OrthoDB" id="3794317at2759"/>
<protein>
    <submittedName>
        <fullName evidence="2">Uncharacterized protein</fullName>
    </submittedName>
</protein>
<evidence type="ECO:0000256" key="1">
    <source>
        <dbReference type="SAM" id="MobiDB-lite"/>
    </source>
</evidence>
<organism evidence="2 3">
    <name type="scientific">Curvularia clavata</name>
    <dbReference type="NCBI Taxonomy" id="95742"/>
    <lineage>
        <taxon>Eukaryota</taxon>
        <taxon>Fungi</taxon>
        <taxon>Dikarya</taxon>
        <taxon>Ascomycota</taxon>
        <taxon>Pezizomycotina</taxon>
        <taxon>Dothideomycetes</taxon>
        <taxon>Pleosporomycetidae</taxon>
        <taxon>Pleosporales</taxon>
        <taxon>Pleosporineae</taxon>
        <taxon>Pleosporaceae</taxon>
        <taxon>Curvularia</taxon>
    </lineage>
</organism>
<feature type="compositionally biased region" description="Basic and acidic residues" evidence="1">
    <location>
        <begin position="181"/>
        <end position="193"/>
    </location>
</feature>
<dbReference type="EMBL" id="CP089277">
    <property type="protein sequence ID" value="USP78233.1"/>
    <property type="molecule type" value="Genomic_DNA"/>
</dbReference>
<gene>
    <name evidence="2" type="ORF">yc1106_05507</name>
</gene>
<accession>A0A9Q9DS43</accession>
<proteinExistence type="predicted"/>
<dbReference type="AlphaFoldDB" id="A0A9Q9DS43"/>
<reference evidence="2" key="1">
    <citation type="submission" date="2021-12" db="EMBL/GenBank/DDBJ databases">
        <title>Curvularia clavata genome.</title>
        <authorList>
            <person name="Cao Y."/>
        </authorList>
    </citation>
    <scope>NUCLEOTIDE SEQUENCE</scope>
    <source>
        <strain evidence="2">Yc1106</strain>
    </source>
</reference>